<dbReference type="Pfam" id="PF13419">
    <property type="entry name" value="HAD_2"/>
    <property type="match status" value="1"/>
</dbReference>
<dbReference type="EMBL" id="JAFCJH010000089">
    <property type="protein sequence ID" value="MBR0801579.1"/>
    <property type="molecule type" value="Genomic_DNA"/>
</dbReference>
<sequence length="326" mass="35674">MKPVRAVLFDLDGTLVQTREASWRVFAKTNAALGLGIDSQSEFFRLLEDNMFHGLQKHCGDERRAEEAGRHFLDLLQREYNPEVVPGMADVVRAFAGNCSLAVISSNSVATIRRILDREGLTHCFSHVFGGDVEKDKRACVRRFLADRSYLVSRNCSPAYREDHDPELPSADQIALVTDTVGDIRHAVECGVRAIGVAWGMHSEQQLLAAGAEFVAVWPQELVAQLLPDGFASSCTLGTLTEPNACCGNGGSHCNCGCQHSELASAAAIRRGRRMAATEALDQRTARDVGSFQARDVPLIGRVSSADHLLLNSLRRLRGSERPPIH</sequence>
<dbReference type="InterPro" id="IPR036412">
    <property type="entry name" value="HAD-like_sf"/>
</dbReference>
<dbReference type="Gene3D" id="3.40.50.1000">
    <property type="entry name" value="HAD superfamily/HAD-like"/>
    <property type="match status" value="1"/>
</dbReference>
<evidence type="ECO:0000313" key="5">
    <source>
        <dbReference type="EMBL" id="MBR0801579.1"/>
    </source>
</evidence>
<proteinExistence type="inferred from homology"/>
<dbReference type="InterPro" id="IPR023198">
    <property type="entry name" value="PGP-like_dom2"/>
</dbReference>
<protein>
    <recommendedName>
        <fullName evidence="4">phosphoglycolate phosphatase</fullName>
        <ecNumber evidence="4">3.1.3.18</ecNumber>
    </recommendedName>
</protein>
<evidence type="ECO:0000313" key="6">
    <source>
        <dbReference type="Proteomes" id="UP001315278"/>
    </source>
</evidence>
<evidence type="ECO:0000256" key="1">
    <source>
        <dbReference type="ARBA" id="ARBA00000830"/>
    </source>
</evidence>
<dbReference type="Gene3D" id="1.10.150.240">
    <property type="entry name" value="Putative phosphatase, domain 2"/>
    <property type="match status" value="1"/>
</dbReference>
<dbReference type="InterPro" id="IPR041492">
    <property type="entry name" value="HAD_2"/>
</dbReference>
<accession>A0ABS5FYD8</accession>
<dbReference type="InterPro" id="IPR050155">
    <property type="entry name" value="HAD-like_hydrolase_sf"/>
</dbReference>
<dbReference type="GO" id="GO:0016787">
    <property type="term" value="F:hydrolase activity"/>
    <property type="evidence" value="ECO:0007669"/>
    <property type="project" value="UniProtKB-KW"/>
</dbReference>
<evidence type="ECO:0000256" key="2">
    <source>
        <dbReference type="ARBA" id="ARBA00004818"/>
    </source>
</evidence>
<dbReference type="SUPFAM" id="SSF56784">
    <property type="entry name" value="HAD-like"/>
    <property type="match status" value="1"/>
</dbReference>
<dbReference type="SFLD" id="SFLDG01129">
    <property type="entry name" value="C1.5:_HAD__Beta-PGM__Phosphata"/>
    <property type="match status" value="1"/>
</dbReference>
<dbReference type="RefSeq" id="WP_212495549.1">
    <property type="nucleotide sequence ID" value="NZ_JAFCJH010000089.1"/>
</dbReference>
<organism evidence="5 6">
    <name type="scientific">Bradyrhizobium jicamae</name>
    <dbReference type="NCBI Taxonomy" id="280332"/>
    <lineage>
        <taxon>Bacteria</taxon>
        <taxon>Pseudomonadati</taxon>
        <taxon>Pseudomonadota</taxon>
        <taxon>Alphaproteobacteria</taxon>
        <taxon>Hyphomicrobiales</taxon>
        <taxon>Nitrobacteraceae</taxon>
        <taxon>Bradyrhizobium</taxon>
    </lineage>
</organism>
<comment type="caution">
    <text evidence="5">The sequence shown here is derived from an EMBL/GenBank/DDBJ whole genome shotgun (WGS) entry which is preliminary data.</text>
</comment>
<evidence type="ECO:0000256" key="3">
    <source>
        <dbReference type="ARBA" id="ARBA00006171"/>
    </source>
</evidence>
<dbReference type="PANTHER" id="PTHR43434">
    <property type="entry name" value="PHOSPHOGLYCOLATE PHOSPHATASE"/>
    <property type="match status" value="1"/>
</dbReference>
<reference evidence="6" key="1">
    <citation type="journal article" date="2021" name="ISME J.">
        <title>Evolutionary origin and ecological implication of a unique nif island in free-living Bradyrhizobium lineages.</title>
        <authorList>
            <person name="Tao J."/>
        </authorList>
    </citation>
    <scope>NUCLEOTIDE SEQUENCE [LARGE SCALE GENOMIC DNA]</scope>
    <source>
        <strain evidence="6">SZCCT0434</strain>
    </source>
</reference>
<name>A0ABS5FYD8_9BRAD</name>
<comment type="catalytic activity">
    <reaction evidence="1">
        <text>2-phosphoglycolate + H2O = glycolate + phosphate</text>
        <dbReference type="Rhea" id="RHEA:14369"/>
        <dbReference type="ChEBI" id="CHEBI:15377"/>
        <dbReference type="ChEBI" id="CHEBI:29805"/>
        <dbReference type="ChEBI" id="CHEBI:43474"/>
        <dbReference type="ChEBI" id="CHEBI:58033"/>
        <dbReference type="EC" id="3.1.3.18"/>
    </reaction>
</comment>
<keyword evidence="6" id="KW-1185">Reference proteome</keyword>
<dbReference type="EC" id="3.1.3.18" evidence="4"/>
<dbReference type="InterPro" id="IPR023214">
    <property type="entry name" value="HAD_sf"/>
</dbReference>
<keyword evidence="5" id="KW-0378">Hydrolase</keyword>
<dbReference type="SFLD" id="SFLDS00003">
    <property type="entry name" value="Haloacid_Dehalogenase"/>
    <property type="match status" value="1"/>
</dbReference>
<dbReference type="Proteomes" id="UP001315278">
    <property type="component" value="Unassembled WGS sequence"/>
</dbReference>
<comment type="pathway">
    <text evidence="2">Organic acid metabolism; glycolate biosynthesis; glycolate from 2-phosphoglycolate: step 1/1.</text>
</comment>
<gene>
    <name evidence="5" type="ORF">JQ615_40225</name>
</gene>
<comment type="similarity">
    <text evidence="3">Belongs to the HAD-like hydrolase superfamily. CbbY/CbbZ/Gph/YieH family.</text>
</comment>
<dbReference type="PANTHER" id="PTHR43434:SF1">
    <property type="entry name" value="PHOSPHOGLYCOLATE PHOSPHATASE"/>
    <property type="match status" value="1"/>
</dbReference>
<evidence type="ECO:0000256" key="4">
    <source>
        <dbReference type="ARBA" id="ARBA00013078"/>
    </source>
</evidence>